<evidence type="ECO:0000313" key="3">
    <source>
        <dbReference type="Proteomes" id="UP000321717"/>
    </source>
</evidence>
<dbReference type="EMBL" id="BJZP01000037">
    <property type="protein sequence ID" value="GEO87368.1"/>
    <property type="molecule type" value="Genomic_DNA"/>
</dbReference>
<feature type="transmembrane region" description="Helical" evidence="1">
    <location>
        <begin position="15"/>
        <end position="36"/>
    </location>
</feature>
<comment type="caution">
    <text evidence="2">The sequence shown here is derived from an EMBL/GenBank/DDBJ whole genome shotgun (WGS) entry which is preliminary data.</text>
</comment>
<keyword evidence="1" id="KW-0472">Membrane</keyword>
<name>A0A512HPH8_9HYPH</name>
<feature type="transmembrane region" description="Helical" evidence="1">
    <location>
        <begin position="45"/>
        <end position="63"/>
    </location>
</feature>
<organism evidence="2 3">
    <name type="scientific">Ciceribacter naphthalenivorans</name>
    <dbReference type="NCBI Taxonomy" id="1118451"/>
    <lineage>
        <taxon>Bacteria</taxon>
        <taxon>Pseudomonadati</taxon>
        <taxon>Pseudomonadota</taxon>
        <taxon>Alphaproteobacteria</taxon>
        <taxon>Hyphomicrobiales</taxon>
        <taxon>Rhizobiaceae</taxon>
        <taxon>Ciceribacter</taxon>
    </lineage>
</organism>
<evidence type="ECO:0000313" key="2">
    <source>
        <dbReference type="EMBL" id="GEO87368.1"/>
    </source>
</evidence>
<evidence type="ECO:0008006" key="4">
    <source>
        <dbReference type="Google" id="ProtNLM"/>
    </source>
</evidence>
<proteinExistence type="predicted"/>
<sequence length="72" mass="7594">MATALNYAVSGLIDWRIAAEFIGGGVVGGIGGMLLATRLATKRNLLNRIFAALIIVVAFYVLYKNSAAVLPL</sequence>
<keyword evidence="3" id="KW-1185">Reference proteome</keyword>
<dbReference type="Proteomes" id="UP000321717">
    <property type="component" value="Unassembled WGS sequence"/>
</dbReference>
<accession>A0A512HPH8</accession>
<reference evidence="2 3" key="1">
    <citation type="submission" date="2019-07" db="EMBL/GenBank/DDBJ databases">
        <title>Whole genome shotgun sequence of Rhizobium naphthalenivorans NBRC 107585.</title>
        <authorList>
            <person name="Hosoyama A."/>
            <person name="Uohara A."/>
            <person name="Ohji S."/>
            <person name="Ichikawa N."/>
        </authorList>
    </citation>
    <scope>NUCLEOTIDE SEQUENCE [LARGE SCALE GENOMIC DNA]</scope>
    <source>
        <strain evidence="2 3">NBRC 107585</strain>
    </source>
</reference>
<protein>
    <recommendedName>
        <fullName evidence="4">Membrane transporter protein</fullName>
    </recommendedName>
</protein>
<dbReference type="AlphaFoldDB" id="A0A512HPH8"/>
<keyword evidence="1" id="KW-1133">Transmembrane helix</keyword>
<keyword evidence="1" id="KW-0812">Transmembrane</keyword>
<evidence type="ECO:0000256" key="1">
    <source>
        <dbReference type="SAM" id="Phobius"/>
    </source>
</evidence>
<gene>
    <name evidence="2" type="ORF">RNA01_43000</name>
</gene>